<organism evidence="2 3">
    <name type="scientific">Vespula maculifrons</name>
    <name type="common">Eastern yellow jacket</name>
    <name type="synonym">Wasp</name>
    <dbReference type="NCBI Taxonomy" id="7453"/>
    <lineage>
        <taxon>Eukaryota</taxon>
        <taxon>Metazoa</taxon>
        <taxon>Ecdysozoa</taxon>
        <taxon>Arthropoda</taxon>
        <taxon>Hexapoda</taxon>
        <taxon>Insecta</taxon>
        <taxon>Pterygota</taxon>
        <taxon>Neoptera</taxon>
        <taxon>Endopterygota</taxon>
        <taxon>Hymenoptera</taxon>
        <taxon>Apocrita</taxon>
        <taxon>Aculeata</taxon>
        <taxon>Vespoidea</taxon>
        <taxon>Vespidae</taxon>
        <taxon>Vespinae</taxon>
        <taxon>Vespula</taxon>
    </lineage>
</organism>
<proteinExistence type="predicted"/>
<dbReference type="Proteomes" id="UP001607303">
    <property type="component" value="Unassembled WGS sequence"/>
</dbReference>
<name>A0ABD2BVF3_VESMC</name>
<feature type="region of interest" description="Disordered" evidence="1">
    <location>
        <begin position="171"/>
        <end position="193"/>
    </location>
</feature>
<evidence type="ECO:0000313" key="3">
    <source>
        <dbReference type="Proteomes" id="UP001607303"/>
    </source>
</evidence>
<protein>
    <submittedName>
        <fullName evidence="2">Uncharacterized protein</fullName>
    </submittedName>
</protein>
<gene>
    <name evidence="2" type="ORF">V1477_013262</name>
</gene>
<evidence type="ECO:0000313" key="2">
    <source>
        <dbReference type="EMBL" id="KAL2736753.1"/>
    </source>
</evidence>
<keyword evidence="3" id="KW-1185">Reference proteome</keyword>
<reference evidence="2 3" key="1">
    <citation type="journal article" date="2024" name="Ann. Entomol. Soc. Am.">
        <title>Genomic analyses of the southern and eastern yellowjacket wasps (Hymenoptera: Vespidae) reveal evolutionary signatures of social life.</title>
        <authorList>
            <person name="Catto M.A."/>
            <person name="Caine P.B."/>
            <person name="Orr S.E."/>
            <person name="Hunt B.G."/>
            <person name="Goodisman M.A.D."/>
        </authorList>
    </citation>
    <scope>NUCLEOTIDE SEQUENCE [LARGE SCALE GENOMIC DNA]</scope>
    <source>
        <strain evidence="2">232</strain>
        <tissue evidence="2">Head and thorax</tissue>
    </source>
</reference>
<dbReference type="AlphaFoldDB" id="A0ABD2BVF3"/>
<evidence type="ECO:0000256" key="1">
    <source>
        <dbReference type="SAM" id="MobiDB-lite"/>
    </source>
</evidence>
<sequence length="250" mass="27731">MLNYSGNANVDSLVQNINRWRNAASNERMDLFTKHKKLKIDFAKTSAVVSYTNKQTSKFYHSHRTSSVADDDNGNGGGSGGGADKKTWMDREILSFAKEATQPFIFMFALVSEVRRNGRRGPQGRNFDGGPLDFLLPSEVVRGGTRRTIAHCGRHSFADDDDVTRQVVMPRRTKKSGRESLLNPSPSGKMDGGCAWGMKPRGWLDGWAGEWLAAWPVGSSLPRTLYSHLVSSKSRGNSEQRLSLNSKTTF</sequence>
<comment type="caution">
    <text evidence="2">The sequence shown here is derived from an EMBL/GenBank/DDBJ whole genome shotgun (WGS) entry which is preliminary data.</text>
</comment>
<feature type="region of interest" description="Disordered" evidence="1">
    <location>
        <begin position="60"/>
        <end position="85"/>
    </location>
</feature>
<dbReference type="EMBL" id="JAYRBN010000066">
    <property type="protein sequence ID" value="KAL2736753.1"/>
    <property type="molecule type" value="Genomic_DNA"/>
</dbReference>
<accession>A0ABD2BVF3</accession>